<reference evidence="4 5" key="1">
    <citation type="submission" date="2019-10" db="EMBL/GenBank/DDBJ databases">
        <title>The Genome Sequence of Clostridium tarantellae Isolated from Fish Brain.</title>
        <authorList>
            <person name="Bano L."/>
            <person name="Kiel M."/>
            <person name="Sales G."/>
            <person name="Doxey A.C."/>
            <person name="Mansfield M.J."/>
            <person name="Schiavone M."/>
            <person name="Rossetto O."/>
            <person name="Pirazzini M."/>
            <person name="Dobrindt U."/>
            <person name="Montecucco C."/>
        </authorList>
    </citation>
    <scope>NUCLEOTIDE SEQUENCE [LARGE SCALE GENOMIC DNA]</scope>
    <source>
        <strain evidence="4 5">DSM 3997</strain>
    </source>
</reference>
<dbReference type="PANTHER" id="PTHR42850">
    <property type="entry name" value="METALLOPHOSPHOESTERASE"/>
    <property type="match status" value="1"/>
</dbReference>
<dbReference type="InterPro" id="IPR024654">
    <property type="entry name" value="Calcineurin-like_PHP_lpxH"/>
</dbReference>
<name>A0A6I1MH76_9CLOT</name>
<organism evidence="4 5">
    <name type="scientific">Clostridium tarantellae</name>
    <dbReference type="NCBI Taxonomy" id="39493"/>
    <lineage>
        <taxon>Bacteria</taxon>
        <taxon>Bacillati</taxon>
        <taxon>Bacillota</taxon>
        <taxon>Clostridia</taxon>
        <taxon>Eubacteriales</taxon>
        <taxon>Clostridiaceae</taxon>
        <taxon>Clostridium</taxon>
    </lineage>
</organism>
<protein>
    <recommendedName>
        <fullName evidence="2">Phosphoesterase</fullName>
        <ecNumber evidence="2">3.1.4.-</ecNumber>
    </recommendedName>
</protein>
<evidence type="ECO:0000313" key="4">
    <source>
        <dbReference type="EMBL" id="MPQ42184.1"/>
    </source>
</evidence>
<dbReference type="AlphaFoldDB" id="A0A6I1MH76"/>
<comment type="caution">
    <text evidence="4">The sequence shown here is derived from an EMBL/GenBank/DDBJ whole genome shotgun (WGS) entry which is preliminary data.</text>
</comment>
<comment type="similarity">
    <text evidence="1 2">Belongs to the metallophosphoesterase superfamily. YfcE family.</text>
</comment>
<dbReference type="SUPFAM" id="SSF56300">
    <property type="entry name" value="Metallo-dependent phosphatases"/>
    <property type="match status" value="1"/>
</dbReference>
<dbReference type="Pfam" id="PF12850">
    <property type="entry name" value="Metallophos_2"/>
    <property type="match status" value="1"/>
</dbReference>
<dbReference type="Gene3D" id="3.60.21.10">
    <property type="match status" value="1"/>
</dbReference>
<evidence type="ECO:0000256" key="1">
    <source>
        <dbReference type="ARBA" id="ARBA00008950"/>
    </source>
</evidence>
<dbReference type="InterPro" id="IPR000979">
    <property type="entry name" value="Phosphodiesterase_MJ0936/Vps29"/>
</dbReference>
<sequence>MRIAIISDIHGNLYSLIKVLEDIDSQNVDSIICLGDLVGYGPQPNEVIALIKKRGILCIKGNYDASVVDNAYTYIRDTHINSFSLPWTVEELRVSNRYFLDNLPNDLTLNCCDRKIKFVHGSPRKINEYLTENYEKLNEVMNEFDGDILVCAHTHIPYFKEFNGKILINDGSVGKPKNGCPNATYVILDLFNKATPKIYIRSVEYDYRKTIKDMQMKKFPSALIRSYETGTE</sequence>
<evidence type="ECO:0000256" key="2">
    <source>
        <dbReference type="RuleBase" id="RU362039"/>
    </source>
</evidence>
<dbReference type="GO" id="GO:0005737">
    <property type="term" value="C:cytoplasm"/>
    <property type="evidence" value="ECO:0007669"/>
    <property type="project" value="TreeGrafter"/>
</dbReference>
<dbReference type="InterPro" id="IPR029052">
    <property type="entry name" value="Metallo-depent_PP-like"/>
</dbReference>
<dbReference type="OrthoDB" id="9800565at2"/>
<dbReference type="Proteomes" id="UP000430345">
    <property type="component" value="Unassembled WGS sequence"/>
</dbReference>
<dbReference type="NCBIfam" id="TIGR00040">
    <property type="entry name" value="yfcE"/>
    <property type="match status" value="1"/>
</dbReference>
<dbReference type="PIRSF" id="PIRSF000883">
    <property type="entry name" value="Pesterase_MJ0912"/>
    <property type="match status" value="1"/>
</dbReference>
<dbReference type="GO" id="GO:0046872">
    <property type="term" value="F:metal ion binding"/>
    <property type="evidence" value="ECO:0007669"/>
    <property type="project" value="UniProtKB-KW"/>
</dbReference>
<dbReference type="RefSeq" id="WP_152886606.1">
    <property type="nucleotide sequence ID" value="NZ_WHJC01000001.1"/>
</dbReference>
<comment type="cofactor">
    <cofactor evidence="2">
        <name>a divalent metal cation</name>
        <dbReference type="ChEBI" id="CHEBI:60240"/>
    </cofactor>
</comment>
<dbReference type="EMBL" id="WHJC01000001">
    <property type="protein sequence ID" value="MPQ42184.1"/>
    <property type="molecule type" value="Genomic_DNA"/>
</dbReference>
<dbReference type="PANTHER" id="PTHR42850:SF2">
    <property type="entry name" value="BLL5683 PROTEIN"/>
    <property type="match status" value="1"/>
</dbReference>
<dbReference type="GO" id="GO:0016791">
    <property type="term" value="F:phosphatase activity"/>
    <property type="evidence" value="ECO:0007669"/>
    <property type="project" value="TreeGrafter"/>
</dbReference>
<dbReference type="InterPro" id="IPR011152">
    <property type="entry name" value="Pesterase_MJ0912"/>
</dbReference>
<dbReference type="EC" id="3.1.4.-" evidence="2"/>
<evidence type="ECO:0000259" key="3">
    <source>
        <dbReference type="Pfam" id="PF12850"/>
    </source>
</evidence>
<keyword evidence="2" id="KW-0479">Metal-binding</keyword>
<evidence type="ECO:0000313" key="5">
    <source>
        <dbReference type="Proteomes" id="UP000430345"/>
    </source>
</evidence>
<keyword evidence="5" id="KW-1185">Reference proteome</keyword>
<dbReference type="InterPro" id="IPR050126">
    <property type="entry name" value="Ap4A_hydrolase"/>
</dbReference>
<gene>
    <name evidence="4" type="ORF">GBZ86_00195</name>
</gene>
<proteinExistence type="inferred from homology"/>
<accession>A0A6I1MH76</accession>
<feature type="domain" description="Calcineurin-like phosphoesterase" evidence="3">
    <location>
        <begin position="1"/>
        <end position="190"/>
    </location>
</feature>